<evidence type="ECO:0000259" key="6">
    <source>
        <dbReference type="Pfam" id="PF04130"/>
    </source>
</evidence>
<keyword evidence="2 5" id="KW-0963">Cytoplasm</keyword>
<sequence length="1004" mass="115080">MSLKLKDIILNDVQALIKSLTGFEENQENFKACERFILSNLLYHRYMSVDGHAVRRSTEGMVMKFQVHGLFQRGQDLDSLVKQFIACPDFKDFSTVDIQWSLLSLLLNLSQNPTNILKTVDNISLSGNSFNTENDDEFDWTSYLKEGEEEFFDNYDDQSSDEDEVDHMHVQENEPSVSLPSLNVKNTPYAPTVSLETQEPQALLSSNRTNTLKPSMSLKPSMGLYAQNVLASEHWLKNNVQHGWWSKAHVNEKLLSDHPFSKTAQLINPAAKDRIKNSTLSEHKIVLEIIWLLSAPCDTAVFVRVISDDGLKTHFCVRPHVTTPSLIPDVFSSFMSSVCACADMIEELQTFSAELHNSNGQKKVCSTYLAYSSALQYELKPLFETLSQLEQEAHKQEEPLTLLILKERLNPFLATVESLYRLHKAAVLDWKKNSNWLCAIHLLSVILSSLRNTEEDVSMNFRIFVHTFRVYIKIIDQWLTGGQLYDTHDEFFIKRMGKRNSSLGASFEKRDWEKELKTLGIETPRALQVLAHCLLKAAQPLHVLCELNRLPELQKHTSSRCGLHLFLQNVICYLEAASYAIPMCHEVKVQEEKYLWWKKLDHLITDDETSETKFLSSTITDHKMPIDVKAVMSHLHRLEEPLLVKDFQTLFCDSKDVSSSSSENVKNETNLLLNKVLLLSHSVVEHVPLESCIEKAVLCLTADWDGIAGALVADILVQERQLLYHMHTTQSVFLLQAYYKLHPFLSHIFKLILHRGNMMWMNSHTLSVLLQDCMDSDQFKFSVNVVEKDPNAMNALECIDCMVIEYQVEWPLCAIIDEKSQTAYNSILRLLLKIRWGLWLVEDLDVSDFKGQDSSEVSQRLLHLRYWLLHVMRGTYNFIAGHVLNGPWLKFEEDMKSCRDMHAIIEVHGRFLDGAVRQSLYASQPDPIKNALFQLVVLAENLCTLWNIGLSKVPLSKLKNIETCYSQCHRFLAASLHSLAEEEGLQHLVMLSNLFNWSIPKEAM</sequence>
<feature type="domain" description="Gamma tubulin complex component C-terminal" evidence="6">
    <location>
        <begin position="723"/>
        <end position="991"/>
    </location>
</feature>
<dbReference type="GO" id="GO:0043015">
    <property type="term" value="F:gamma-tubulin binding"/>
    <property type="evidence" value="ECO:0007669"/>
    <property type="project" value="InterPro"/>
</dbReference>
<dbReference type="AlphaFoldDB" id="A0AAV7XRC8"/>
<dbReference type="GO" id="GO:0000922">
    <property type="term" value="C:spindle pole"/>
    <property type="evidence" value="ECO:0007669"/>
    <property type="project" value="InterPro"/>
</dbReference>
<dbReference type="EMBL" id="JAPTSV010000006">
    <property type="protein sequence ID" value="KAJ1527018.1"/>
    <property type="molecule type" value="Genomic_DNA"/>
</dbReference>
<evidence type="ECO:0000259" key="7">
    <source>
        <dbReference type="Pfam" id="PF17681"/>
    </source>
</evidence>
<dbReference type="GO" id="GO:0000930">
    <property type="term" value="C:gamma-tubulin complex"/>
    <property type="evidence" value="ECO:0007669"/>
    <property type="project" value="TreeGrafter"/>
</dbReference>
<comment type="caution">
    <text evidence="8">The sequence shown here is derived from an EMBL/GenBank/DDBJ whole genome shotgun (WGS) entry which is preliminary data.</text>
</comment>
<dbReference type="InterPro" id="IPR042241">
    <property type="entry name" value="GCP_C_sf"/>
</dbReference>
<dbReference type="Pfam" id="PF04130">
    <property type="entry name" value="GCP_C_terminal"/>
    <property type="match status" value="1"/>
</dbReference>
<dbReference type="Proteomes" id="UP001075354">
    <property type="component" value="Chromosome 6"/>
</dbReference>
<reference evidence="8" key="1">
    <citation type="submission" date="2022-12" db="EMBL/GenBank/DDBJ databases">
        <title>Chromosome-level genome assembly of the bean flower thrips Megalurothrips usitatus.</title>
        <authorList>
            <person name="Ma L."/>
            <person name="Liu Q."/>
            <person name="Li H."/>
            <person name="Cai W."/>
        </authorList>
    </citation>
    <scope>NUCLEOTIDE SEQUENCE</scope>
    <source>
        <strain evidence="8">Cailab_2022a</strain>
    </source>
</reference>
<evidence type="ECO:0000313" key="9">
    <source>
        <dbReference type="Proteomes" id="UP001075354"/>
    </source>
</evidence>
<dbReference type="InterPro" id="IPR059169">
    <property type="entry name" value="GCP5_N_ext"/>
</dbReference>
<name>A0AAV7XRC8_9NEOP</name>
<dbReference type="Pfam" id="PF17681">
    <property type="entry name" value="GCP_N_terminal"/>
    <property type="match status" value="1"/>
</dbReference>
<dbReference type="InterPro" id="IPR007259">
    <property type="entry name" value="GCP"/>
</dbReference>
<comment type="similarity">
    <text evidence="1 5">Belongs to the TUBGCP family.</text>
</comment>
<evidence type="ECO:0000313" key="8">
    <source>
        <dbReference type="EMBL" id="KAJ1527018.1"/>
    </source>
</evidence>
<gene>
    <name evidence="8" type="ORF">ONE63_008562</name>
</gene>
<dbReference type="PANTHER" id="PTHR19302">
    <property type="entry name" value="GAMMA TUBULIN COMPLEX PROTEIN"/>
    <property type="match status" value="1"/>
</dbReference>
<dbReference type="Gene3D" id="1.20.120.1900">
    <property type="entry name" value="Gamma-tubulin complex, C-terminal domain"/>
    <property type="match status" value="1"/>
</dbReference>
<evidence type="ECO:0000256" key="5">
    <source>
        <dbReference type="RuleBase" id="RU363050"/>
    </source>
</evidence>
<dbReference type="GO" id="GO:0000278">
    <property type="term" value="P:mitotic cell cycle"/>
    <property type="evidence" value="ECO:0007669"/>
    <property type="project" value="TreeGrafter"/>
</dbReference>
<dbReference type="GO" id="GO:0051011">
    <property type="term" value="F:microtubule minus-end binding"/>
    <property type="evidence" value="ECO:0007669"/>
    <property type="project" value="TreeGrafter"/>
</dbReference>
<evidence type="ECO:0000256" key="3">
    <source>
        <dbReference type="ARBA" id="ARBA00022701"/>
    </source>
</evidence>
<accession>A0AAV7XRC8</accession>
<keyword evidence="4 5" id="KW-0206">Cytoskeleton</keyword>
<keyword evidence="3 5" id="KW-0493">Microtubule</keyword>
<comment type="subcellular location">
    <subcellularLocation>
        <location evidence="5">Cytoplasm</location>
        <location evidence="5">Cytoskeleton</location>
        <location evidence="5">Microtubule organizing center</location>
    </subcellularLocation>
</comment>
<protein>
    <recommendedName>
        <fullName evidence="5">Gamma-tubulin complex component</fullName>
    </recommendedName>
</protein>
<keyword evidence="9" id="KW-1185">Reference proteome</keyword>
<dbReference type="GO" id="GO:0051321">
    <property type="term" value="P:meiotic cell cycle"/>
    <property type="evidence" value="ECO:0007669"/>
    <property type="project" value="TreeGrafter"/>
</dbReference>
<proteinExistence type="inferred from homology"/>
<evidence type="ECO:0000256" key="4">
    <source>
        <dbReference type="ARBA" id="ARBA00023212"/>
    </source>
</evidence>
<organism evidence="8 9">
    <name type="scientific">Megalurothrips usitatus</name>
    <name type="common">bean blossom thrips</name>
    <dbReference type="NCBI Taxonomy" id="439358"/>
    <lineage>
        <taxon>Eukaryota</taxon>
        <taxon>Metazoa</taxon>
        <taxon>Ecdysozoa</taxon>
        <taxon>Arthropoda</taxon>
        <taxon>Hexapoda</taxon>
        <taxon>Insecta</taxon>
        <taxon>Pterygota</taxon>
        <taxon>Neoptera</taxon>
        <taxon>Paraneoptera</taxon>
        <taxon>Thysanoptera</taxon>
        <taxon>Terebrantia</taxon>
        <taxon>Thripoidea</taxon>
        <taxon>Thripidae</taxon>
        <taxon>Megalurothrips</taxon>
    </lineage>
</organism>
<dbReference type="InterPro" id="IPR041470">
    <property type="entry name" value="GCP_N"/>
</dbReference>
<dbReference type="GO" id="GO:0005874">
    <property type="term" value="C:microtubule"/>
    <property type="evidence" value="ECO:0007669"/>
    <property type="project" value="UniProtKB-KW"/>
</dbReference>
<feature type="domain" description="Gamma tubulin complex component protein N-terminal" evidence="7">
    <location>
        <begin position="316"/>
        <end position="561"/>
    </location>
</feature>
<evidence type="ECO:0000256" key="2">
    <source>
        <dbReference type="ARBA" id="ARBA00022490"/>
    </source>
</evidence>
<dbReference type="InterPro" id="IPR040457">
    <property type="entry name" value="GCP_C"/>
</dbReference>
<dbReference type="GO" id="GO:0007020">
    <property type="term" value="P:microtubule nucleation"/>
    <property type="evidence" value="ECO:0007669"/>
    <property type="project" value="InterPro"/>
</dbReference>
<dbReference type="GO" id="GO:0051225">
    <property type="term" value="P:spindle assembly"/>
    <property type="evidence" value="ECO:0007669"/>
    <property type="project" value="TreeGrafter"/>
</dbReference>
<dbReference type="CDD" id="cd22572">
    <property type="entry name" value="GCP5_NTD"/>
    <property type="match status" value="1"/>
</dbReference>
<dbReference type="GO" id="GO:0031122">
    <property type="term" value="P:cytoplasmic microtubule organization"/>
    <property type="evidence" value="ECO:0007669"/>
    <property type="project" value="TreeGrafter"/>
</dbReference>
<evidence type="ECO:0000256" key="1">
    <source>
        <dbReference type="ARBA" id="ARBA00010337"/>
    </source>
</evidence>
<dbReference type="PANTHER" id="PTHR19302:SF33">
    <property type="entry name" value="GAMMA-TUBULIN COMPLEX COMPONENT 5"/>
    <property type="match status" value="1"/>
</dbReference>